<evidence type="ECO:0000313" key="1">
    <source>
        <dbReference type="EMBL" id="MEU8140078.1"/>
    </source>
</evidence>
<dbReference type="InterPro" id="IPR045778">
    <property type="entry name" value="DUF6204"/>
</dbReference>
<keyword evidence="2" id="KW-1185">Reference proteome</keyword>
<dbReference type="Pfam" id="PF19707">
    <property type="entry name" value="DUF6204"/>
    <property type="match status" value="1"/>
</dbReference>
<dbReference type="EMBL" id="JBEZFP010000235">
    <property type="protein sequence ID" value="MEU8140078.1"/>
    <property type="molecule type" value="Genomic_DNA"/>
</dbReference>
<name>A0ABV3DWF7_9ACTN</name>
<sequence length="119" mass="13202">MSTRIFRITVRGVFDGLDADQRAELLARAADHDVLRSAFTREGHLAYDIAARDAFTFRFEESGDAEEDIVPATARAEAAAEAWLSERGYGYKNLRSQATDLAQTPLAKRQRRAVARGEG</sequence>
<comment type="caution">
    <text evidence="1">The sequence shown here is derived from an EMBL/GenBank/DDBJ whole genome shotgun (WGS) entry which is preliminary data.</text>
</comment>
<protein>
    <submittedName>
        <fullName evidence="1">DUF6204 family protein</fullName>
    </submittedName>
</protein>
<reference evidence="1 2" key="1">
    <citation type="submission" date="2024-06" db="EMBL/GenBank/DDBJ databases">
        <title>The Natural Products Discovery Center: Release of the First 8490 Sequenced Strains for Exploring Actinobacteria Biosynthetic Diversity.</title>
        <authorList>
            <person name="Kalkreuter E."/>
            <person name="Kautsar S.A."/>
            <person name="Yang D."/>
            <person name="Bader C.D."/>
            <person name="Teijaro C.N."/>
            <person name="Fluegel L."/>
            <person name="Davis C.M."/>
            <person name="Simpson J.R."/>
            <person name="Lauterbach L."/>
            <person name="Steele A.D."/>
            <person name="Gui C."/>
            <person name="Meng S."/>
            <person name="Li G."/>
            <person name="Viehrig K."/>
            <person name="Ye F."/>
            <person name="Su P."/>
            <person name="Kiefer A.F."/>
            <person name="Nichols A."/>
            <person name="Cepeda A.J."/>
            <person name="Yan W."/>
            <person name="Fan B."/>
            <person name="Jiang Y."/>
            <person name="Adhikari A."/>
            <person name="Zheng C.-J."/>
            <person name="Schuster L."/>
            <person name="Cowan T.M."/>
            <person name="Smanski M.J."/>
            <person name="Chevrette M.G."/>
            <person name="De Carvalho L.P.S."/>
            <person name="Shen B."/>
        </authorList>
    </citation>
    <scope>NUCLEOTIDE SEQUENCE [LARGE SCALE GENOMIC DNA]</scope>
    <source>
        <strain evidence="1 2">NPDC048946</strain>
    </source>
</reference>
<accession>A0ABV3DWF7</accession>
<dbReference type="RefSeq" id="WP_358364852.1">
    <property type="nucleotide sequence ID" value="NZ_JBEZFP010000235.1"/>
</dbReference>
<gene>
    <name evidence="1" type="ORF">AB0C36_42145</name>
</gene>
<organism evidence="1 2">
    <name type="scientific">Streptodolium elevatio</name>
    <dbReference type="NCBI Taxonomy" id="3157996"/>
    <lineage>
        <taxon>Bacteria</taxon>
        <taxon>Bacillati</taxon>
        <taxon>Actinomycetota</taxon>
        <taxon>Actinomycetes</taxon>
        <taxon>Kitasatosporales</taxon>
        <taxon>Streptomycetaceae</taxon>
        <taxon>Streptodolium</taxon>
    </lineage>
</organism>
<proteinExistence type="predicted"/>
<dbReference type="Proteomes" id="UP001551482">
    <property type="component" value="Unassembled WGS sequence"/>
</dbReference>
<evidence type="ECO:0000313" key="2">
    <source>
        <dbReference type="Proteomes" id="UP001551482"/>
    </source>
</evidence>